<evidence type="ECO:0008006" key="5">
    <source>
        <dbReference type="Google" id="ProtNLM"/>
    </source>
</evidence>
<feature type="compositionally biased region" description="Acidic residues" evidence="2">
    <location>
        <begin position="46"/>
        <end position="69"/>
    </location>
</feature>
<dbReference type="Proteomes" id="UP000033140">
    <property type="component" value="Unassembled WGS sequence"/>
</dbReference>
<comment type="caution">
    <text evidence="3">The sequence shown here is derived from an EMBL/GenBank/DDBJ whole genome shotgun (WGS) entry which is preliminary data.</text>
</comment>
<feature type="compositionally biased region" description="Acidic residues" evidence="2">
    <location>
        <begin position="80"/>
        <end position="103"/>
    </location>
</feature>
<feature type="region of interest" description="Disordered" evidence="2">
    <location>
        <begin position="1"/>
        <end position="120"/>
    </location>
</feature>
<evidence type="ECO:0000313" key="4">
    <source>
        <dbReference type="Proteomes" id="UP000033140"/>
    </source>
</evidence>
<gene>
    <name evidence="3" type="ORF">G7K_3264-t1</name>
</gene>
<dbReference type="GO" id="GO:0030687">
    <property type="term" value="C:preribosome, large subunit precursor"/>
    <property type="evidence" value="ECO:0007669"/>
    <property type="project" value="TreeGrafter"/>
</dbReference>
<feature type="compositionally biased region" description="Basic residues" evidence="2">
    <location>
        <begin position="1"/>
        <end position="12"/>
    </location>
</feature>
<dbReference type="GO" id="GO:0000460">
    <property type="term" value="P:maturation of 5.8S rRNA"/>
    <property type="evidence" value="ECO:0007669"/>
    <property type="project" value="TreeGrafter"/>
</dbReference>
<dbReference type="STRING" id="698492.A0A0E9NHF1"/>
<evidence type="ECO:0000256" key="2">
    <source>
        <dbReference type="SAM" id="MobiDB-lite"/>
    </source>
</evidence>
<evidence type="ECO:0000313" key="3">
    <source>
        <dbReference type="EMBL" id="GAO49106.1"/>
    </source>
</evidence>
<sequence>MAPPTKKARTAPKGKISVATMGVKPTKPGPAKKPVQKKAAAPPSDVSEEEDADEQDDLDLDEEASDEDGGAQIGGLDDLSNSDEDSFDEASDDELDFDNEDDEAAHAQQQQNNKRKRADDPEAFATAMSKILGSHLKAHNRSAPILARNKTSAANLESAKLEAKARKALSLEKRALLDKNHVVDILPRDEASAREVLEYEKALRKVAQRGVVKLFNAVRLSQLKAEEARDEGMRSGIVGVDKRTQKVAEMSKTSFLDLIKKG</sequence>
<dbReference type="OrthoDB" id="20949at2759"/>
<proteinExistence type="inferred from homology"/>
<dbReference type="PANTHER" id="PTHR13245">
    <property type="entry name" value="RRP15-LIKE PROTEIN"/>
    <property type="match status" value="1"/>
</dbReference>
<reference evidence="3 4" key="1">
    <citation type="journal article" date="2011" name="J. Gen. Appl. Microbiol.">
        <title>Draft genome sequencing of the enigmatic yeast Saitoella complicata.</title>
        <authorList>
            <person name="Nishida H."/>
            <person name="Hamamoto M."/>
            <person name="Sugiyama J."/>
        </authorList>
    </citation>
    <scope>NUCLEOTIDE SEQUENCE [LARGE SCALE GENOMIC DNA]</scope>
    <source>
        <strain evidence="3 4">NRRL Y-17804</strain>
    </source>
</reference>
<dbReference type="Pfam" id="PF07890">
    <property type="entry name" value="Rrp15p"/>
    <property type="match status" value="1"/>
</dbReference>
<accession>A0A0E9NHF1</accession>
<dbReference type="PANTHER" id="PTHR13245:SF14">
    <property type="entry name" value="RRP15-LIKE PROTEIN"/>
    <property type="match status" value="1"/>
</dbReference>
<dbReference type="OMA" id="FVKQRFY"/>
<organism evidence="3 4">
    <name type="scientific">Saitoella complicata (strain BCRC 22490 / CBS 7301 / JCM 7358 / NBRC 10748 / NRRL Y-17804)</name>
    <dbReference type="NCBI Taxonomy" id="698492"/>
    <lineage>
        <taxon>Eukaryota</taxon>
        <taxon>Fungi</taxon>
        <taxon>Dikarya</taxon>
        <taxon>Ascomycota</taxon>
        <taxon>Taphrinomycotina</taxon>
        <taxon>Taphrinomycotina incertae sedis</taxon>
        <taxon>Saitoella</taxon>
    </lineage>
</organism>
<dbReference type="AlphaFoldDB" id="A0A0E9NHF1"/>
<protein>
    <recommendedName>
        <fullName evidence="5">Rrp15p-domain-containing protein</fullName>
    </recommendedName>
</protein>
<name>A0A0E9NHF1_SAICN</name>
<evidence type="ECO:0000256" key="1">
    <source>
        <dbReference type="ARBA" id="ARBA00007462"/>
    </source>
</evidence>
<dbReference type="RefSeq" id="XP_019025145.1">
    <property type="nucleotide sequence ID" value="XM_019167463.1"/>
</dbReference>
<dbReference type="GO" id="GO:0000470">
    <property type="term" value="P:maturation of LSU-rRNA"/>
    <property type="evidence" value="ECO:0007669"/>
    <property type="project" value="TreeGrafter"/>
</dbReference>
<keyword evidence="4" id="KW-1185">Reference proteome</keyword>
<comment type="similarity">
    <text evidence="1">Belongs to the RRP15 family.</text>
</comment>
<reference evidence="3 4" key="3">
    <citation type="journal article" date="2015" name="Genome Announc.">
        <title>Draft Genome Sequence of the Archiascomycetous Yeast Saitoella complicata.</title>
        <authorList>
            <person name="Yamauchi K."/>
            <person name="Kondo S."/>
            <person name="Hamamoto M."/>
            <person name="Takahashi Y."/>
            <person name="Ogura Y."/>
            <person name="Hayashi T."/>
            <person name="Nishida H."/>
        </authorList>
    </citation>
    <scope>NUCLEOTIDE SEQUENCE [LARGE SCALE GENOMIC DNA]</scope>
    <source>
        <strain evidence="3 4">NRRL Y-17804</strain>
    </source>
</reference>
<dbReference type="EMBL" id="BACD03000020">
    <property type="protein sequence ID" value="GAO49106.1"/>
    <property type="molecule type" value="Genomic_DNA"/>
</dbReference>
<dbReference type="InterPro" id="IPR012459">
    <property type="entry name" value="Rrp15"/>
</dbReference>
<reference evidence="3 4" key="2">
    <citation type="journal article" date="2014" name="J. Gen. Appl. Microbiol.">
        <title>The early diverging ascomycetous budding yeast Saitoella complicata has three histone deacetylases belonging to the Clr6, Hos2, and Rpd3 lineages.</title>
        <authorList>
            <person name="Nishida H."/>
            <person name="Matsumoto T."/>
            <person name="Kondo S."/>
            <person name="Hamamoto M."/>
            <person name="Yoshikawa H."/>
        </authorList>
    </citation>
    <scope>NUCLEOTIDE SEQUENCE [LARGE SCALE GENOMIC DNA]</scope>
    <source>
        <strain evidence="3 4">NRRL Y-17804</strain>
    </source>
</reference>